<evidence type="ECO:0000313" key="2">
    <source>
        <dbReference type="EMBL" id="CAG9998220.1"/>
    </source>
</evidence>
<dbReference type="AlphaFoldDB" id="A0A9N9US32"/>
<sequence length="129" mass="14922">MPSCCFPNPQRTKSHTIPQAQNEWWQRNIAYTANPELSADIHCVENEILLRRDLHKLRDDHQFVTMPKAGKWVIDVLWKSPSDEFEIKYHNLELQLLSGVKRPFPVSFAGSRWRSCPRAPSSTKPSHGS</sequence>
<feature type="domain" description="HNH nuclease" evidence="1">
    <location>
        <begin position="13"/>
        <end position="64"/>
    </location>
</feature>
<organism evidence="2 3">
    <name type="scientific">Clonostachys byssicola</name>
    <dbReference type="NCBI Taxonomy" id="160290"/>
    <lineage>
        <taxon>Eukaryota</taxon>
        <taxon>Fungi</taxon>
        <taxon>Dikarya</taxon>
        <taxon>Ascomycota</taxon>
        <taxon>Pezizomycotina</taxon>
        <taxon>Sordariomycetes</taxon>
        <taxon>Hypocreomycetidae</taxon>
        <taxon>Hypocreales</taxon>
        <taxon>Bionectriaceae</taxon>
        <taxon>Clonostachys</taxon>
    </lineage>
</organism>
<accession>A0A9N9US32</accession>
<comment type="caution">
    <text evidence="2">The sequence shown here is derived from an EMBL/GenBank/DDBJ whole genome shotgun (WGS) entry which is preliminary data.</text>
</comment>
<evidence type="ECO:0000259" key="1">
    <source>
        <dbReference type="Pfam" id="PF13391"/>
    </source>
</evidence>
<dbReference type="Pfam" id="PF13391">
    <property type="entry name" value="HNH_2"/>
    <property type="match status" value="1"/>
</dbReference>
<reference evidence="2" key="1">
    <citation type="submission" date="2021-10" db="EMBL/GenBank/DDBJ databases">
        <authorList>
            <person name="Piombo E."/>
        </authorList>
    </citation>
    <scope>NUCLEOTIDE SEQUENCE</scope>
</reference>
<evidence type="ECO:0000313" key="3">
    <source>
        <dbReference type="Proteomes" id="UP000754883"/>
    </source>
</evidence>
<gene>
    <name evidence="2" type="ORF">CBYS24578_00003529</name>
</gene>
<dbReference type="EMBL" id="CABFNO020001546">
    <property type="protein sequence ID" value="CAG9998220.1"/>
    <property type="molecule type" value="Genomic_DNA"/>
</dbReference>
<dbReference type="Proteomes" id="UP000754883">
    <property type="component" value="Unassembled WGS sequence"/>
</dbReference>
<dbReference type="OrthoDB" id="2142759at2759"/>
<protein>
    <recommendedName>
        <fullName evidence="1">HNH nuclease domain-containing protein</fullName>
    </recommendedName>
</protein>
<dbReference type="InterPro" id="IPR003615">
    <property type="entry name" value="HNH_nuc"/>
</dbReference>
<keyword evidence="3" id="KW-1185">Reference proteome</keyword>
<proteinExistence type="predicted"/>
<name>A0A9N9US32_9HYPO</name>